<dbReference type="EMBL" id="JAYGJQ010000003">
    <property type="protein sequence ID" value="MEA9358207.1"/>
    <property type="molecule type" value="Genomic_DNA"/>
</dbReference>
<dbReference type="PROSITE" id="PS01184">
    <property type="entry name" value="UBIE_2"/>
    <property type="match status" value="1"/>
</dbReference>
<organism evidence="6 7">
    <name type="scientific">Bacteriovorax antarcticus</name>
    <dbReference type="NCBI Taxonomy" id="3088717"/>
    <lineage>
        <taxon>Bacteria</taxon>
        <taxon>Pseudomonadati</taxon>
        <taxon>Bdellovibrionota</taxon>
        <taxon>Bacteriovoracia</taxon>
        <taxon>Bacteriovoracales</taxon>
        <taxon>Bacteriovoracaceae</taxon>
        <taxon>Bacteriovorax</taxon>
    </lineage>
</organism>
<feature type="binding site" evidence="5">
    <location>
        <begin position="109"/>
        <end position="110"/>
    </location>
    <ligand>
        <name>S-adenosyl-L-methionine</name>
        <dbReference type="ChEBI" id="CHEBI:59789"/>
    </ligand>
</feature>
<dbReference type="HAMAP" id="MF_01813">
    <property type="entry name" value="MenG_UbiE_methyltr"/>
    <property type="match status" value="1"/>
</dbReference>
<evidence type="ECO:0000256" key="1">
    <source>
        <dbReference type="ARBA" id="ARBA00022428"/>
    </source>
</evidence>
<sequence>MTNELDARKKESYKIFDDIAGTYDLLNHSLSMGIDVYWRNKMLKHLPNKESINALDLATGTGDVALTLVKDKRVKKITGLDLSKGMIDVGIKKVKKKGLEKKIFLMLGDGVSIPTGDAAFDLTTISFGIRNFSDPQKSLHDIHRVLKRDGRLMIMEFSIPTNFIVRNVYFFYFRHLLPFIGNIVSKHKDAYTYLNKSVEDFPYGDKFLGMMRTAGFQDLKMIPLTFGIATLYIGDKK</sequence>
<dbReference type="SUPFAM" id="SSF53335">
    <property type="entry name" value="S-adenosyl-L-methionine-dependent methyltransferases"/>
    <property type="match status" value="1"/>
</dbReference>
<dbReference type="Gene3D" id="3.40.50.150">
    <property type="entry name" value="Vaccinia Virus protein VP39"/>
    <property type="match status" value="1"/>
</dbReference>
<dbReference type="GO" id="GO:0043770">
    <property type="term" value="F:demethylmenaquinone methyltransferase activity"/>
    <property type="evidence" value="ECO:0007669"/>
    <property type="project" value="UniProtKB-EC"/>
</dbReference>
<evidence type="ECO:0000313" key="7">
    <source>
        <dbReference type="Proteomes" id="UP001302274"/>
    </source>
</evidence>
<dbReference type="Proteomes" id="UP001302274">
    <property type="component" value="Unassembled WGS sequence"/>
</dbReference>
<dbReference type="InterPro" id="IPR023576">
    <property type="entry name" value="UbiE/COQ5_MeTrFase_CS"/>
</dbReference>
<keyword evidence="1 5" id="KW-0474">Menaquinone biosynthesis</keyword>
<feature type="binding site" evidence="5">
    <location>
        <position position="61"/>
    </location>
    <ligand>
        <name>S-adenosyl-L-methionine</name>
        <dbReference type="ChEBI" id="CHEBI:59789"/>
    </ligand>
</feature>
<name>A0ABU5VYR9_9BACT</name>
<evidence type="ECO:0000256" key="2">
    <source>
        <dbReference type="ARBA" id="ARBA00022603"/>
    </source>
</evidence>
<dbReference type="InterPro" id="IPR029063">
    <property type="entry name" value="SAM-dependent_MTases_sf"/>
</dbReference>
<dbReference type="NCBIfam" id="NF001244">
    <property type="entry name" value="PRK00216.1-5"/>
    <property type="match status" value="1"/>
</dbReference>
<keyword evidence="3 5" id="KW-0808">Transferase</keyword>
<comment type="catalytic activity">
    <reaction evidence="5">
        <text>a 2-demethylmenaquinol + S-adenosyl-L-methionine = a menaquinol + S-adenosyl-L-homocysteine + H(+)</text>
        <dbReference type="Rhea" id="RHEA:42640"/>
        <dbReference type="Rhea" id="RHEA-COMP:9539"/>
        <dbReference type="Rhea" id="RHEA-COMP:9563"/>
        <dbReference type="ChEBI" id="CHEBI:15378"/>
        <dbReference type="ChEBI" id="CHEBI:18151"/>
        <dbReference type="ChEBI" id="CHEBI:55437"/>
        <dbReference type="ChEBI" id="CHEBI:57856"/>
        <dbReference type="ChEBI" id="CHEBI:59789"/>
        <dbReference type="EC" id="2.1.1.163"/>
    </reaction>
</comment>
<comment type="similarity">
    <text evidence="5">Belongs to the class I-like SAM-binding methyltransferase superfamily. MenG/UbiE family.</text>
</comment>
<feature type="binding site" evidence="5">
    <location>
        <position position="126"/>
    </location>
    <ligand>
        <name>S-adenosyl-L-methionine</name>
        <dbReference type="ChEBI" id="CHEBI:59789"/>
    </ligand>
</feature>
<dbReference type="NCBIfam" id="TIGR01934">
    <property type="entry name" value="MenG_MenH_UbiE"/>
    <property type="match status" value="1"/>
</dbReference>
<dbReference type="PROSITE" id="PS51608">
    <property type="entry name" value="SAM_MT_UBIE"/>
    <property type="match status" value="1"/>
</dbReference>
<keyword evidence="2 5" id="KW-0489">Methyltransferase</keyword>
<dbReference type="PANTHER" id="PTHR43591">
    <property type="entry name" value="METHYLTRANSFERASE"/>
    <property type="match status" value="1"/>
</dbReference>
<gene>
    <name evidence="6" type="primary">ubiE</name>
    <name evidence="5" type="synonym">menG</name>
    <name evidence="6" type="ORF">SHI21_18375</name>
</gene>
<accession>A0ABU5VYR9</accession>
<dbReference type="GO" id="GO:0008425">
    <property type="term" value="F:2-methoxy-6-polyprenyl-1,4-benzoquinol methyltransferase activity"/>
    <property type="evidence" value="ECO:0007669"/>
    <property type="project" value="UniProtKB-EC"/>
</dbReference>
<proteinExistence type="inferred from homology"/>
<dbReference type="CDD" id="cd02440">
    <property type="entry name" value="AdoMet_MTases"/>
    <property type="match status" value="1"/>
</dbReference>
<evidence type="ECO:0000256" key="4">
    <source>
        <dbReference type="ARBA" id="ARBA00022691"/>
    </source>
</evidence>
<dbReference type="PROSITE" id="PS01183">
    <property type="entry name" value="UBIE_1"/>
    <property type="match status" value="1"/>
</dbReference>
<protein>
    <recommendedName>
        <fullName evidence="5">Demethylmenaquinone methyltransferase</fullName>
        <ecNumber evidence="5">2.1.1.163</ecNumber>
    </recommendedName>
</protein>
<reference evidence="6 7" key="1">
    <citation type="submission" date="2023-11" db="EMBL/GenBank/DDBJ databases">
        <title>A Novel Polar Bacteriovorax (B. antarcticus) Isolated from the Biocrust in Antarctica.</title>
        <authorList>
            <person name="Mun W."/>
            <person name="Choi S.Y."/>
            <person name="Mitchell R.J."/>
        </authorList>
    </citation>
    <scope>NUCLEOTIDE SEQUENCE [LARGE SCALE GENOMIC DNA]</scope>
    <source>
        <strain evidence="6 7">PP10</strain>
    </source>
</reference>
<keyword evidence="7" id="KW-1185">Reference proteome</keyword>
<dbReference type="InterPro" id="IPR004033">
    <property type="entry name" value="UbiE/COQ5_MeTrFase"/>
</dbReference>
<comment type="caution">
    <text evidence="6">The sequence shown here is derived from an EMBL/GenBank/DDBJ whole genome shotgun (WGS) entry which is preliminary data.</text>
</comment>
<dbReference type="Pfam" id="PF01209">
    <property type="entry name" value="Ubie_methyltran"/>
    <property type="match status" value="1"/>
</dbReference>
<dbReference type="RefSeq" id="WP_323578520.1">
    <property type="nucleotide sequence ID" value="NZ_JAYGJQ010000003.1"/>
</dbReference>
<evidence type="ECO:0000256" key="3">
    <source>
        <dbReference type="ARBA" id="ARBA00022679"/>
    </source>
</evidence>
<dbReference type="EC" id="2.1.1.163" evidence="5"/>
<evidence type="ECO:0000313" key="6">
    <source>
        <dbReference type="EMBL" id="MEA9358207.1"/>
    </source>
</evidence>
<dbReference type="GO" id="GO:0032259">
    <property type="term" value="P:methylation"/>
    <property type="evidence" value="ECO:0007669"/>
    <property type="project" value="UniProtKB-KW"/>
</dbReference>
<feature type="binding site" evidence="5">
    <location>
        <position position="81"/>
    </location>
    <ligand>
        <name>S-adenosyl-L-methionine</name>
        <dbReference type="ChEBI" id="CHEBI:59789"/>
    </ligand>
</feature>
<comment type="pathway">
    <text evidence="5">Quinol/quinone metabolism; menaquinone biosynthesis; menaquinol from 1,4-dihydroxy-2-naphthoate: step 2/2.</text>
</comment>
<dbReference type="PANTHER" id="PTHR43591:SF24">
    <property type="entry name" value="2-METHOXY-6-POLYPRENYL-1,4-BENZOQUINOL METHYLASE, MITOCHONDRIAL"/>
    <property type="match status" value="1"/>
</dbReference>
<comment type="function">
    <text evidence="5">Methyltransferase required for the conversion of demethylmenaquinol (DMKH2) to menaquinol (MKH2).</text>
</comment>
<evidence type="ECO:0000256" key="5">
    <source>
        <dbReference type="HAMAP-Rule" id="MF_01813"/>
    </source>
</evidence>
<keyword evidence="4 5" id="KW-0949">S-adenosyl-L-methionine</keyword>